<protein>
    <submittedName>
        <fullName evidence="1">Uncharacterized protein</fullName>
    </submittedName>
</protein>
<evidence type="ECO:0000313" key="2">
    <source>
        <dbReference type="Proteomes" id="UP000260790"/>
    </source>
</evidence>
<gene>
    <name evidence="1" type="ORF">DXD09_00535</name>
</gene>
<organism evidence="1 2">
    <name type="scientific">Ligilactobacillus ruminis</name>
    <dbReference type="NCBI Taxonomy" id="1623"/>
    <lineage>
        <taxon>Bacteria</taxon>
        <taxon>Bacillati</taxon>
        <taxon>Bacillota</taxon>
        <taxon>Bacilli</taxon>
        <taxon>Lactobacillales</taxon>
        <taxon>Lactobacillaceae</taxon>
        <taxon>Ligilactobacillus</taxon>
    </lineage>
</organism>
<evidence type="ECO:0000313" key="1">
    <source>
        <dbReference type="EMBL" id="RGK48256.1"/>
    </source>
</evidence>
<proteinExistence type="predicted"/>
<dbReference type="EMBL" id="QSQR01000001">
    <property type="protein sequence ID" value="RGK48256.1"/>
    <property type="molecule type" value="Genomic_DNA"/>
</dbReference>
<dbReference type="AlphaFoldDB" id="A0A8B2Z180"/>
<comment type="caution">
    <text evidence="1">The sequence shown here is derived from an EMBL/GenBank/DDBJ whole genome shotgun (WGS) entry which is preliminary data.</text>
</comment>
<name>A0A8B2Z180_9LACO</name>
<accession>A0A8B2Z180</accession>
<dbReference type="Proteomes" id="UP000260790">
    <property type="component" value="Unassembled WGS sequence"/>
</dbReference>
<reference evidence="1 2" key="1">
    <citation type="submission" date="2018-08" db="EMBL/GenBank/DDBJ databases">
        <title>A genome reference for cultivated species of the human gut microbiota.</title>
        <authorList>
            <person name="Zou Y."/>
            <person name="Xue W."/>
            <person name="Luo G."/>
        </authorList>
    </citation>
    <scope>NUCLEOTIDE SEQUENCE [LARGE SCALE GENOMIC DNA]</scope>
    <source>
        <strain evidence="1 2">TF10-9AT</strain>
    </source>
</reference>
<sequence length="76" mass="9198">MAITDKMGKNGQLSVKIQTFLIRFYGQMLQKWHFVRKMRFGYGQIIKKRHFVCKFEWNLGLITDKHFQIRNPVSTY</sequence>